<feature type="chain" id="PRO_5047047637" evidence="2">
    <location>
        <begin position="25"/>
        <end position="365"/>
    </location>
</feature>
<dbReference type="EMBL" id="CP011925">
    <property type="protein sequence ID" value="ATD10096.1"/>
    <property type="molecule type" value="Genomic_DNA"/>
</dbReference>
<keyword evidence="2" id="KW-0732">Signal</keyword>
<dbReference type="Proteomes" id="UP000016521">
    <property type="component" value="Chromosome II"/>
</dbReference>
<organism evidence="3 4">
    <name type="scientific">Pseudoalteromonas piscicida</name>
    <dbReference type="NCBI Taxonomy" id="43662"/>
    <lineage>
        <taxon>Bacteria</taxon>
        <taxon>Pseudomonadati</taxon>
        <taxon>Pseudomonadota</taxon>
        <taxon>Gammaproteobacteria</taxon>
        <taxon>Alteromonadales</taxon>
        <taxon>Pseudoalteromonadaceae</taxon>
        <taxon>Pseudoalteromonas</taxon>
    </lineage>
</organism>
<evidence type="ECO:0000313" key="4">
    <source>
        <dbReference type="Proteomes" id="UP000016521"/>
    </source>
</evidence>
<sequence>MNKYLSVSSLVLAAILTLTKVATAEASAREMYDSELYYTCDASNAENFAKKYLPVLTCYENEGVIGREHIQECCSDTKEVSIINANSKLKWLYKLWHANQGGVSAEMELLSQILPVPNHANALADELIKSYDAWGRATTIVSQEYNSSSMQSTLAIDTSTSRQQTLSENNCENEAITRAAKLAFDDRTRTTLRRRAENELIEEYGSLGVAFETTRVTQFGFKIGLGSVGFKDQVEYVPRRRMIDIEFHDALNGNHRVVYNLEFSNGIRMDLNKDMTKFAGITVRHLRESPASQNVMRNCIIETLNIYRKASVKSSDTSDGAIDLPPATGRYPSRNSGGGVGGEFCTWTFYDPWGEVLFEMEGGCP</sequence>
<reference evidence="3 4" key="1">
    <citation type="submission" date="2015-06" db="EMBL/GenBank/DDBJ databases">
        <authorList>
            <person name="Xie B.-B."/>
            <person name="Rong J.-C."/>
            <person name="Qin Q.-L."/>
            <person name="Zhang Y.-Z."/>
        </authorList>
    </citation>
    <scope>NUCLEOTIDE SEQUENCE [LARGE SCALE GENOMIC DNA]</scope>
    <source>
        <strain evidence="3 4">JCM 20779</strain>
    </source>
</reference>
<evidence type="ECO:0000313" key="3">
    <source>
        <dbReference type="EMBL" id="ATD10096.1"/>
    </source>
</evidence>
<feature type="signal peptide" evidence="2">
    <location>
        <begin position="1"/>
        <end position="24"/>
    </location>
</feature>
<name>A0ABM6NM52_PSEO7</name>
<feature type="region of interest" description="Disordered" evidence="1">
    <location>
        <begin position="315"/>
        <end position="337"/>
    </location>
</feature>
<evidence type="ECO:0000256" key="2">
    <source>
        <dbReference type="SAM" id="SignalP"/>
    </source>
</evidence>
<proteinExistence type="predicted"/>
<dbReference type="RefSeq" id="WP_010373235.1">
    <property type="nucleotide sequence ID" value="NZ_CP011925.1"/>
</dbReference>
<evidence type="ECO:0000256" key="1">
    <source>
        <dbReference type="SAM" id="MobiDB-lite"/>
    </source>
</evidence>
<accession>A0ABM6NM52</accession>
<protein>
    <submittedName>
        <fullName evidence="3">Uncharacterized protein</fullName>
    </submittedName>
</protein>
<gene>
    <name evidence="3" type="ORF">PPIS_b1070</name>
</gene>
<keyword evidence="4" id="KW-1185">Reference proteome</keyword>